<dbReference type="NCBIfam" id="NF006133">
    <property type="entry name" value="PRK08278.1"/>
    <property type="match status" value="1"/>
</dbReference>
<evidence type="ECO:0000256" key="7">
    <source>
        <dbReference type="ARBA" id="ARBA00023140"/>
    </source>
</evidence>
<protein>
    <recommendedName>
        <fullName evidence="8">Hydroxysteroid dehydrogenase-like protein 2</fullName>
    </recommendedName>
</protein>
<evidence type="ECO:0000313" key="9">
    <source>
        <dbReference type="EMBL" id="KAF7634498.1"/>
    </source>
</evidence>
<dbReference type="Gene3D" id="3.40.50.720">
    <property type="entry name" value="NAD(P)-binding Rossmann-like Domain"/>
    <property type="match status" value="1"/>
</dbReference>
<keyword evidence="10" id="KW-1185">Reference proteome</keyword>
<gene>
    <name evidence="9" type="ORF">Mgra_00006069</name>
</gene>
<accession>A0A8S9ZMV0</accession>
<evidence type="ECO:0000256" key="1">
    <source>
        <dbReference type="ARBA" id="ARBA00004173"/>
    </source>
</evidence>
<dbReference type="AlphaFoldDB" id="A0A8S9ZMV0"/>
<dbReference type="InterPro" id="IPR036291">
    <property type="entry name" value="NAD(P)-bd_dom_sf"/>
</dbReference>
<proteinExistence type="inferred from homology"/>
<dbReference type="FunFam" id="3.40.50.720:FF:000301">
    <property type="entry name" value="Hydroxysteroid dehydrogenase like 2"/>
    <property type="match status" value="1"/>
</dbReference>
<comment type="subcellular location">
    <subcellularLocation>
        <location evidence="1">Mitochondrion</location>
    </subcellularLocation>
    <subcellularLocation>
        <location evidence="2">Peroxisome</location>
    </subcellularLocation>
</comment>
<dbReference type="Proteomes" id="UP000605970">
    <property type="component" value="Unassembled WGS sequence"/>
</dbReference>
<dbReference type="PANTHER" id="PTHR42808:SF3">
    <property type="entry name" value="HYDROXYSTEROID DEHYDROGENASE-LIKE PROTEIN 2"/>
    <property type="match status" value="1"/>
</dbReference>
<sequence length="294" mass="32537">MLNTGKFFGKTALITGASRGIGKEIALKLAKDGANIVICAKTAKEHATLSGTIFSAAEEIEKNGGKALPIQVDVREEAQVQDAVEKAVHKFGGIDILVNNASAIHLTGTLDTPMKRYDLMHQINVRGTFLVSQKCVPYLRQAKNPHILNLSPPLLMQTQWFSKHCAYTMSKYGMSMCVLGMHEEFRKDNIAVNALWPKTAIWTAALDMLTAGKGKLISRKPDIVSDAAYVILSRSSKEFTGNFCLDEDILKEAGITDFSQYSYEKNSQLLPDLFVPGVDYNHPLWKKMLEKSKI</sequence>
<evidence type="ECO:0000313" key="10">
    <source>
        <dbReference type="Proteomes" id="UP000605970"/>
    </source>
</evidence>
<evidence type="ECO:0000256" key="2">
    <source>
        <dbReference type="ARBA" id="ARBA00004275"/>
    </source>
</evidence>
<comment type="similarity">
    <text evidence="3">Belongs to the short-chain dehydrogenases/reductases (SDR) family.</text>
</comment>
<dbReference type="PANTHER" id="PTHR42808">
    <property type="entry name" value="HYDROXYSTEROID DEHYDROGENASE-LIKE PROTEIN 2"/>
    <property type="match status" value="1"/>
</dbReference>
<dbReference type="Pfam" id="PF00106">
    <property type="entry name" value="adh_short"/>
    <property type="match status" value="1"/>
</dbReference>
<evidence type="ECO:0000256" key="5">
    <source>
        <dbReference type="ARBA" id="ARBA00023002"/>
    </source>
</evidence>
<evidence type="ECO:0000256" key="4">
    <source>
        <dbReference type="ARBA" id="ARBA00022857"/>
    </source>
</evidence>
<dbReference type="EMBL" id="JABEBT010000056">
    <property type="protein sequence ID" value="KAF7634498.1"/>
    <property type="molecule type" value="Genomic_DNA"/>
</dbReference>
<organism evidence="9 10">
    <name type="scientific">Meloidogyne graminicola</name>
    <dbReference type="NCBI Taxonomy" id="189291"/>
    <lineage>
        <taxon>Eukaryota</taxon>
        <taxon>Metazoa</taxon>
        <taxon>Ecdysozoa</taxon>
        <taxon>Nematoda</taxon>
        <taxon>Chromadorea</taxon>
        <taxon>Rhabditida</taxon>
        <taxon>Tylenchina</taxon>
        <taxon>Tylenchomorpha</taxon>
        <taxon>Tylenchoidea</taxon>
        <taxon>Meloidogynidae</taxon>
        <taxon>Meloidogyninae</taxon>
        <taxon>Meloidogyne</taxon>
    </lineage>
</organism>
<dbReference type="InterPro" id="IPR002347">
    <property type="entry name" value="SDR_fam"/>
</dbReference>
<dbReference type="CDD" id="cd09762">
    <property type="entry name" value="HSDL2_SDR_c"/>
    <property type="match status" value="1"/>
</dbReference>
<keyword evidence="7" id="KW-0576">Peroxisome</keyword>
<dbReference type="GO" id="GO:0016491">
    <property type="term" value="F:oxidoreductase activity"/>
    <property type="evidence" value="ECO:0007669"/>
    <property type="project" value="UniProtKB-KW"/>
</dbReference>
<dbReference type="OrthoDB" id="5327538at2759"/>
<keyword evidence="6" id="KW-0496">Mitochondrion</keyword>
<evidence type="ECO:0000256" key="6">
    <source>
        <dbReference type="ARBA" id="ARBA00023128"/>
    </source>
</evidence>
<reference evidence="9" key="1">
    <citation type="journal article" date="2020" name="Ecol. Evol.">
        <title>Genome structure and content of the rice root-knot nematode (Meloidogyne graminicola).</title>
        <authorList>
            <person name="Phan N.T."/>
            <person name="Danchin E.G.J."/>
            <person name="Klopp C."/>
            <person name="Perfus-Barbeoch L."/>
            <person name="Kozlowski D.K."/>
            <person name="Koutsovoulos G.D."/>
            <person name="Lopez-Roques C."/>
            <person name="Bouchez O."/>
            <person name="Zahm M."/>
            <person name="Besnard G."/>
            <person name="Bellafiore S."/>
        </authorList>
    </citation>
    <scope>NUCLEOTIDE SEQUENCE</scope>
    <source>
        <strain evidence="9">VN-18</strain>
    </source>
</reference>
<name>A0A8S9ZMV0_9BILA</name>
<dbReference type="GO" id="GO:0005739">
    <property type="term" value="C:mitochondrion"/>
    <property type="evidence" value="ECO:0007669"/>
    <property type="project" value="UniProtKB-SubCell"/>
</dbReference>
<keyword evidence="5" id="KW-0560">Oxidoreductase</keyword>
<dbReference type="SUPFAM" id="SSF51735">
    <property type="entry name" value="NAD(P)-binding Rossmann-fold domains"/>
    <property type="match status" value="1"/>
</dbReference>
<evidence type="ECO:0000256" key="3">
    <source>
        <dbReference type="ARBA" id="ARBA00006484"/>
    </source>
</evidence>
<keyword evidence="4" id="KW-0521">NADP</keyword>
<evidence type="ECO:0000256" key="8">
    <source>
        <dbReference type="ARBA" id="ARBA00040243"/>
    </source>
</evidence>
<dbReference type="PRINTS" id="PR00081">
    <property type="entry name" value="GDHRDH"/>
</dbReference>
<dbReference type="GO" id="GO:0005777">
    <property type="term" value="C:peroxisome"/>
    <property type="evidence" value="ECO:0007669"/>
    <property type="project" value="UniProtKB-SubCell"/>
</dbReference>
<dbReference type="InterPro" id="IPR051935">
    <property type="entry name" value="HSDL2"/>
</dbReference>
<comment type="caution">
    <text evidence="9">The sequence shown here is derived from an EMBL/GenBank/DDBJ whole genome shotgun (WGS) entry which is preliminary data.</text>
</comment>